<evidence type="ECO:0000313" key="2">
    <source>
        <dbReference type="EMBL" id="KAG8494116.1"/>
    </source>
</evidence>
<dbReference type="PANTHER" id="PTHR46890">
    <property type="entry name" value="NON-LTR RETROLELEMENT REVERSE TRANSCRIPTASE-LIKE PROTEIN-RELATED"/>
    <property type="match status" value="1"/>
</dbReference>
<dbReference type="InterPro" id="IPR043502">
    <property type="entry name" value="DNA/RNA_pol_sf"/>
</dbReference>
<dbReference type="SUPFAM" id="SSF56219">
    <property type="entry name" value="DNase I-like"/>
    <property type="match status" value="2"/>
</dbReference>
<accession>A0A8J5Z906</accession>
<dbReference type="PANTHER" id="PTHR46890:SF48">
    <property type="entry name" value="RNA-DIRECTED DNA POLYMERASE"/>
    <property type="match status" value="1"/>
</dbReference>
<dbReference type="SUPFAM" id="SSF56672">
    <property type="entry name" value="DNA/RNA polymerases"/>
    <property type="match status" value="1"/>
</dbReference>
<dbReference type="InterPro" id="IPR000477">
    <property type="entry name" value="RT_dom"/>
</dbReference>
<evidence type="ECO:0000313" key="3">
    <source>
        <dbReference type="Proteomes" id="UP000701853"/>
    </source>
</evidence>
<proteinExistence type="predicted"/>
<dbReference type="InterPro" id="IPR052343">
    <property type="entry name" value="Retrotransposon-Effector_Assoc"/>
</dbReference>
<dbReference type="OrthoDB" id="1002184at2759"/>
<sequence>MDSNISIFSWNCQGCASSKFILAFHEYNLEHNPDIVCLLEPRVSGPKANSIIGKLGFDFSHRIESVGFSGGIWDLGFVGSSFTWQRGSRYERLDRALANDAWILTFLQTLVYHLTRIKSDHRPILLKTNPTLNTAKGRPFCFLTGWTKHANFKDLTAKKWIFSGTRKRQLMKLLGNIQKAMDQSTFRRLFKLEMEAKDELENVLNHEELLWRQKARLYGEIPSPMPNLPSNIFLRLKESEIDYLSKPVLNVEIKKALFNMAPLKAPRCDGYHELFFQSQWDLLEGAKDYSEDYSHFQPISLCSVMYKLVMKMIANRFKVVFPNFISSEQAGFIAGRNISDNIIIAQEVIHSMRSRKDDKKWMAIKLNLEKSYDRISWEFISASLVAAGIPNLFRKLIMDAISSSTMWILWNGVPSKSFKPLRGVRQRCPLSPYWFVLCMDWLCHLIRSNIAVGRWSPIPLSRKGPLLSHLFFCNIPKFLQ</sequence>
<comment type="caution">
    <text evidence="2">The sequence shown here is derived from an EMBL/GenBank/DDBJ whole genome shotgun (WGS) entry which is preliminary data.</text>
</comment>
<dbReference type="EMBL" id="JAHUZN010000005">
    <property type="protein sequence ID" value="KAG8494116.1"/>
    <property type="molecule type" value="Genomic_DNA"/>
</dbReference>
<gene>
    <name evidence="2" type="ORF">CXB51_011832</name>
</gene>
<dbReference type="CDD" id="cd01650">
    <property type="entry name" value="RT_nLTR_like"/>
    <property type="match status" value="1"/>
</dbReference>
<dbReference type="Pfam" id="PF00078">
    <property type="entry name" value="RVT_1"/>
    <property type="match status" value="1"/>
</dbReference>
<keyword evidence="3" id="KW-1185">Reference proteome</keyword>
<name>A0A8J5Z906_9ROSI</name>
<dbReference type="Proteomes" id="UP000701853">
    <property type="component" value="Chromosome 5"/>
</dbReference>
<organism evidence="2 3">
    <name type="scientific">Gossypium anomalum</name>
    <dbReference type="NCBI Taxonomy" id="47600"/>
    <lineage>
        <taxon>Eukaryota</taxon>
        <taxon>Viridiplantae</taxon>
        <taxon>Streptophyta</taxon>
        <taxon>Embryophyta</taxon>
        <taxon>Tracheophyta</taxon>
        <taxon>Spermatophyta</taxon>
        <taxon>Magnoliopsida</taxon>
        <taxon>eudicotyledons</taxon>
        <taxon>Gunneridae</taxon>
        <taxon>Pentapetalae</taxon>
        <taxon>rosids</taxon>
        <taxon>malvids</taxon>
        <taxon>Malvales</taxon>
        <taxon>Malvaceae</taxon>
        <taxon>Malvoideae</taxon>
        <taxon>Gossypium</taxon>
    </lineage>
</organism>
<dbReference type="AlphaFoldDB" id="A0A8J5Z906"/>
<evidence type="ECO:0000259" key="1">
    <source>
        <dbReference type="Pfam" id="PF00078"/>
    </source>
</evidence>
<feature type="domain" description="Reverse transcriptase" evidence="1">
    <location>
        <begin position="295"/>
        <end position="449"/>
    </location>
</feature>
<protein>
    <recommendedName>
        <fullName evidence="1">Reverse transcriptase domain-containing protein</fullName>
    </recommendedName>
</protein>
<dbReference type="InterPro" id="IPR036691">
    <property type="entry name" value="Endo/exonu/phosph_ase_sf"/>
</dbReference>
<reference evidence="2 3" key="1">
    <citation type="journal article" date="2021" name="bioRxiv">
        <title>The Gossypium anomalum genome as a resource for cotton improvement and evolutionary analysis of hybrid incompatibility.</title>
        <authorList>
            <person name="Grover C.E."/>
            <person name="Yuan D."/>
            <person name="Arick M.A."/>
            <person name="Miller E.R."/>
            <person name="Hu G."/>
            <person name="Peterson D.G."/>
            <person name="Wendel J.F."/>
            <person name="Udall J.A."/>
        </authorList>
    </citation>
    <scope>NUCLEOTIDE SEQUENCE [LARGE SCALE GENOMIC DNA]</scope>
    <source>
        <strain evidence="2">JFW-Udall</strain>
        <tissue evidence="2">Leaf</tissue>
    </source>
</reference>